<dbReference type="Pfam" id="PF00085">
    <property type="entry name" value="Thioredoxin"/>
    <property type="match status" value="1"/>
</dbReference>
<feature type="active site" description="Nucleophile" evidence="8">
    <location>
        <position position="33"/>
    </location>
</feature>
<evidence type="ECO:0000313" key="11">
    <source>
        <dbReference type="EMBL" id="TMQ50598.1"/>
    </source>
</evidence>
<dbReference type="PANTHER" id="PTHR45663">
    <property type="entry name" value="GEO12009P1"/>
    <property type="match status" value="1"/>
</dbReference>
<organism evidence="11 12">
    <name type="scientific">Eiseniibacteriota bacterium</name>
    <dbReference type="NCBI Taxonomy" id="2212470"/>
    <lineage>
        <taxon>Bacteria</taxon>
        <taxon>Candidatus Eiseniibacteriota</taxon>
    </lineage>
</organism>
<keyword evidence="5 9" id="KW-0676">Redox-active center</keyword>
<dbReference type="PROSITE" id="PS00194">
    <property type="entry name" value="THIOREDOXIN_1"/>
    <property type="match status" value="1"/>
</dbReference>
<evidence type="ECO:0000256" key="2">
    <source>
        <dbReference type="ARBA" id="ARBA00022448"/>
    </source>
</evidence>
<name>A0A538SGV3_UNCEI</name>
<dbReference type="PRINTS" id="PR00421">
    <property type="entry name" value="THIOREDOXIN"/>
</dbReference>
<evidence type="ECO:0000256" key="7">
    <source>
        <dbReference type="PIRNR" id="PIRNR000077"/>
    </source>
</evidence>
<dbReference type="AlphaFoldDB" id="A0A538SGV3"/>
<feature type="domain" description="Thioredoxin" evidence="10">
    <location>
        <begin position="1"/>
        <end position="109"/>
    </location>
</feature>
<dbReference type="PANTHER" id="PTHR45663:SF11">
    <property type="entry name" value="GEO12009P1"/>
    <property type="match status" value="1"/>
</dbReference>
<feature type="site" description="Contributes to redox potential value" evidence="8">
    <location>
        <position position="35"/>
    </location>
</feature>
<reference evidence="11 12" key="1">
    <citation type="journal article" date="2019" name="Nat. Microbiol.">
        <title>Mediterranean grassland soil C-N compound turnover is dependent on rainfall and depth, and is mediated by genomically divergent microorganisms.</title>
        <authorList>
            <person name="Diamond S."/>
            <person name="Andeer P.F."/>
            <person name="Li Z."/>
            <person name="Crits-Christoph A."/>
            <person name="Burstein D."/>
            <person name="Anantharaman K."/>
            <person name="Lane K.R."/>
            <person name="Thomas B.C."/>
            <person name="Pan C."/>
            <person name="Northen T.R."/>
            <person name="Banfield J.F."/>
        </authorList>
    </citation>
    <scope>NUCLEOTIDE SEQUENCE [LARGE SCALE GENOMIC DNA]</scope>
    <source>
        <strain evidence="11">WS_1</strain>
    </source>
</reference>
<comment type="caution">
    <text evidence="11">The sequence shown here is derived from an EMBL/GenBank/DDBJ whole genome shotgun (WGS) entry which is preliminary data.</text>
</comment>
<evidence type="ECO:0000256" key="4">
    <source>
        <dbReference type="ARBA" id="ARBA00023157"/>
    </source>
</evidence>
<evidence type="ECO:0000256" key="6">
    <source>
        <dbReference type="NCBIfam" id="TIGR01068"/>
    </source>
</evidence>
<dbReference type="SUPFAM" id="SSF52833">
    <property type="entry name" value="Thioredoxin-like"/>
    <property type="match status" value="1"/>
</dbReference>
<feature type="disulfide bond" description="Redox-active" evidence="9">
    <location>
        <begin position="33"/>
        <end position="36"/>
    </location>
</feature>
<dbReference type="Proteomes" id="UP000316292">
    <property type="component" value="Unassembled WGS sequence"/>
</dbReference>
<keyword evidence="2" id="KW-0813">Transport</keyword>
<dbReference type="GO" id="GO:0005737">
    <property type="term" value="C:cytoplasm"/>
    <property type="evidence" value="ECO:0007669"/>
    <property type="project" value="TreeGrafter"/>
</dbReference>
<evidence type="ECO:0000256" key="1">
    <source>
        <dbReference type="ARBA" id="ARBA00008987"/>
    </source>
</evidence>
<dbReference type="InterPro" id="IPR017937">
    <property type="entry name" value="Thioredoxin_CS"/>
</dbReference>
<feature type="site" description="Contributes to redox potential value" evidence="8">
    <location>
        <position position="34"/>
    </location>
</feature>
<dbReference type="InterPro" id="IPR036249">
    <property type="entry name" value="Thioredoxin-like_sf"/>
</dbReference>
<gene>
    <name evidence="11" type="primary">trxA</name>
    <name evidence="11" type="ORF">E6K71_02225</name>
</gene>
<comment type="similarity">
    <text evidence="1 7">Belongs to the thioredoxin family.</text>
</comment>
<evidence type="ECO:0000256" key="5">
    <source>
        <dbReference type="ARBA" id="ARBA00023284"/>
    </source>
</evidence>
<proteinExistence type="inferred from homology"/>
<sequence length="121" mass="12873">MADSVIQVSDSTFDSEVLQSKVPVLVDFWAEWCGPCRIVAPVVEEVAKQYQGKVKVAKVDVDQNQRIAAQYSIRSIPSLYVFKGGKIVEQIVGAVPKHQIISVLDGVLSTAGASPSGGTAA</sequence>
<dbReference type="InterPro" id="IPR013766">
    <property type="entry name" value="Thioredoxin_domain"/>
</dbReference>
<protein>
    <recommendedName>
        <fullName evidence="6 7">Thioredoxin</fullName>
    </recommendedName>
</protein>
<evidence type="ECO:0000256" key="3">
    <source>
        <dbReference type="ARBA" id="ARBA00022982"/>
    </source>
</evidence>
<dbReference type="CDD" id="cd02947">
    <property type="entry name" value="TRX_family"/>
    <property type="match status" value="1"/>
</dbReference>
<dbReference type="PROSITE" id="PS51352">
    <property type="entry name" value="THIOREDOXIN_2"/>
    <property type="match status" value="1"/>
</dbReference>
<evidence type="ECO:0000256" key="9">
    <source>
        <dbReference type="PIRSR" id="PIRSR000077-4"/>
    </source>
</evidence>
<feature type="site" description="Deprotonates C-terminal active site Cys" evidence="8">
    <location>
        <position position="27"/>
    </location>
</feature>
<dbReference type="Gene3D" id="3.40.30.10">
    <property type="entry name" value="Glutaredoxin"/>
    <property type="match status" value="1"/>
</dbReference>
<evidence type="ECO:0000313" key="12">
    <source>
        <dbReference type="Proteomes" id="UP000316292"/>
    </source>
</evidence>
<dbReference type="EMBL" id="VBOR01000031">
    <property type="protein sequence ID" value="TMQ50598.1"/>
    <property type="molecule type" value="Genomic_DNA"/>
</dbReference>
<evidence type="ECO:0000256" key="8">
    <source>
        <dbReference type="PIRSR" id="PIRSR000077-1"/>
    </source>
</evidence>
<dbReference type="InterPro" id="IPR005746">
    <property type="entry name" value="Thioredoxin"/>
</dbReference>
<dbReference type="PIRSF" id="PIRSF000077">
    <property type="entry name" value="Thioredoxin"/>
    <property type="match status" value="1"/>
</dbReference>
<accession>A0A538SGV3</accession>
<dbReference type="FunFam" id="3.40.30.10:FF:000001">
    <property type="entry name" value="Thioredoxin"/>
    <property type="match status" value="1"/>
</dbReference>
<keyword evidence="4 9" id="KW-1015">Disulfide bond</keyword>
<keyword evidence="3" id="KW-0249">Electron transport</keyword>
<evidence type="ECO:0000259" key="10">
    <source>
        <dbReference type="PROSITE" id="PS51352"/>
    </source>
</evidence>
<dbReference type="NCBIfam" id="TIGR01068">
    <property type="entry name" value="thioredoxin"/>
    <property type="match status" value="1"/>
</dbReference>
<dbReference type="GO" id="GO:0015035">
    <property type="term" value="F:protein-disulfide reductase activity"/>
    <property type="evidence" value="ECO:0007669"/>
    <property type="project" value="UniProtKB-UniRule"/>
</dbReference>
<feature type="active site" description="Nucleophile" evidence="8">
    <location>
        <position position="36"/>
    </location>
</feature>